<sequence length="97" mass="10870">MSVIEYILTGLGSVVGLLIVIVGWFTTRTMQQLDTTVSNLTTEVSALKEDRKAQEQLNDLLSSQLNEVKEENKSFRRILNALDKIIYKALGIDINSL</sequence>
<feature type="coiled-coil region" evidence="1">
    <location>
        <begin position="30"/>
        <end position="85"/>
    </location>
</feature>
<comment type="caution">
    <text evidence="3">The sequence shown here is derived from an EMBL/GenBank/DDBJ whole genome shotgun (WGS) entry which is preliminary data.</text>
</comment>
<organism evidence="3 4">
    <name type="scientific">Hymenobacter aranciens</name>
    <dbReference type="NCBI Taxonomy" id="3063996"/>
    <lineage>
        <taxon>Bacteria</taxon>
        <taxon>Pseudomonadati</taxon>
        <taxon>Bacteroidota</taxon>
        <taxon>Cytophagia</taxon>
        <taxon>Cytophagales</taxon>
        <taxon>Hymenobacteraceae</taxon>
        <taxon>Hymenobacter</taxon>
    </lineage>
</organism>
<evidence type="ECO:0000256" key="1">
    <source>
        <dbReference type="SAM" id="Coils"/>
    </source>
</evidence>
<proteinExistence type="predicted"/>
<gene>
    <name evidence="3" type="ORF">Q5H93_02985</name>
</gene>
<dbReference type="EMBL" id="JAUQSY010000002">
    <property type="protein sequence ID" value="MDO7873684.1"/>
    <property type="molecule type" value="Genomic_DNA"/>
</dbReference>
<accession>A0ABT9B7K4</accession>
<dbReference type="Proteomes" id="UP001176429">
    <property type="component" value="Unassembled WGS sequence"/>
</dbReference>
<evidence type="ECO:0000256" key="2">
    <source>
        <dbReference type="SAM" id="Phobius"/>
    </source>
</evidence>
<keyword evidence="2" id="KW-0472">Membrane</keyword>
<protein>
    <submittedName>
        <fullName evidence="3">Uncharacterized protein</fullName>
    </submittedName>
</protein>
<keyword evidence="4" id="KW-1185">Reference proteome</keyword>
<evidence type="ECO:0000313" key="3">
    <source>
        <dbReference type="EMBL" id="MDO7873684.1"/>
    </source>
</evidence>
<reference evidence="3" key="1">
    <citation type="submission" date="2023-07" db="EMBL/GenBank/DDBJ databases">
        <authorList>
            <person name="Kim M.K."/>
        </authorList>
    </citation>
    <scope>NUCLEOTIDE SEQUENCE</scope>
    <source>
        <strain evidence="3">ASUV-10-1</strain>
    </source>
</reference>
<name>A0ABT9B7K4_9BACT</name>
<keyword evidence="2" id="KW-0812">Transmembrane</keyword>
<keyword evidence="1" id="KW-0175">Coiled coil</keyword>
<evidence type="ECO:0000313" key="4">
    <source>
        <dbReference type="Proteomes" id="UP001176429"/>
    </source>
</evidence>
<feature type="transmembrane region" description="Helical" evidence="2">
    <location>
        <begin position="6"/>
        <end position="25"/>
    </location>
</feature>
<dbReference type="RefSeq" id="WP_305005000.1">
    <property type="nucleotide sequence ID" value="NZ_JAUQSY010000002.1"/>
</dbReference>
<keyword evidence="2" id="KW-1133">Transmembrane helix</keyword>